<dbReference type="Gene3D" id="1.10.287.1490">
    <property type="match status" value="1"/>
</dbReference>
<gene>
    <name evidence="2" type="ORF">LYSIN_03637</name>
</gene>
<name>A0A2S5CVJ3_LYSSH</name>
<dbReference type="RefSeq" id="WP_069508103.1">
    <property type="nucleotide sequence ID" value="NZ_JOTQ01000001.1"/>
</dbReference>
<keyword evidence="3" id="KW-1185">Reference proteome</keyword>
<protein>
    <submittedName>
        <fullName evidence="2">Uncharacterized protein</fullName>
    </submittedName>
</protein>
<comment type="caution">
    <text evidence="2">The sequence shown here is derived from an EMBL/GenBank/DDBJ whole genome shotgun (WGS) entry which is preliminary data.</text>
</comment>
<proteinExistence type="predicted"/>
<evidence type="ECO:0000313" key="2">
    <source>
        <dbReference type="EMBL" id="POZ54777.1"/>
    </source>
</evidence>
<evidence type="ECO:0000256" key="1">
    <source>
        <dbReference type="SAM" id="Coils"/>
    </source>
</evidence>
<sequence length="339" mass="38492">MEDSKLYSTQDIEKLKEKIDAYRETLTTLKAGTSIEDYLFVKNEFEELKTQIAHIEGLTETIDDKQSLQIKEYEEQVKQLSIQIQSLNQTIEEMNQEILAVLNKIITVDNHVVPTPTDNHFTNVDESSLKNIANPTKKLLEEIAQTAVQPSLPTTEPTYQFLQSLAGKATNINTGIHLPPNPNPNPDKKHEERHFNQHYFQSINTHPSHIYNGLYRNTTAESTFHFKNAADTQGVPVSILETNSLTAPIANDLVLTESSSLVQATLDTPTVPTTEAETFDNHDLVIEEHTPLIAKNEEASNQLEIVEKVMVEEAIEEVIEVDQKKEKNSLFFNLFRRRN</sequence>
<dbReference type="AlphaFoldDB" id="A0A2S5CVJ3"/>
<reference evidence="2 3" key="1">
    <citation type="submission" date="2017-11" db="EMBL/GenBank/DDBJ databases">
        <title>Genome sequence of Lysinibacillus sphaericus, a lignin-degrading bacteria isolated from municipal solid waste soil.</title>
        <authorList>
            <person name="Persinoti G.F."/>
            <person name="Paixao D.A."/>
            <person name="Bugg T.D."/>
            <person name="Squina F.M."/>
        </authorList>
    </citation>
    <scope>NUCLEOTIDE SEQUENCE [LARGE SCALE GENOMIC DNA]</scope>
    <source>
        <strain evidence="2 3">A1</strain>
    </source>
</reference>
<accession>A0A2S5CVJ3</accession>
<organism evidence="2 3">
    <name type="scientific">Lysinibacillus sphaericus</name>
    <name type="common">Bacillus sphaericus</name>
    <dbReference type="NCBI Taxonomy" id="1421"/>
    <lineage>
        <taxon>Bacteria</taxon>
        <taxon>Bacillati</taxon>
        <taxon>Bacillota</taxon>
        <taxon>Bacilli</taxon>
        <taxon>Bacillales</taxon>
        <taxon>Bacillaceae</taxon>
        <taxon>Lysinibacillus</taxon>
    </lineage>
</organism>
<evidence type="ECO:0000313" key="3">
    <source>
        <dbReference type="Proteomes" id="UP000237319"/>
    </source>
</evidence>
<dbReference type="EMBL" id="PGLV01000003">
    <property type="protein sequence ID" value="POZ54777.1"/>
    <property type="molecule type" value="Genomic_DNA"/>
</dbReference>
<dbReference type="Proteomes" id="UP000237319">
    <property type="component" value="Unassembled WGS sequence"/>
</dbReference>
<keyword evidence="1" id="KW-0175">Coiled coil</keyword>
<feature type="coiled-coil region" evidence="1">
    <location>
        <begin position="63"/>
        <end position="104"/>
    </location>
</feature>